<comment type="caution">
    <text evidence="4">The sequence shown here is derived from an EMBL/GenBank/DDBJ whole genome shotgun (WGS) entry which is preliminary data.</text>
</comment>
<dbReference type="InterPro" id="IPR027417">
    <property type="entry name" value="P-loop_NTPase"/>
</dbReference>
<comment type="similarity">
    <text evidence="1">Belongs to the MCM family.</text>
</comment>
<dbReference type="InterPro" id="IPR031327">
    <property type="entry name" value="MCM"/>
</dbReference>
<feature type="non-terminal residue" evidence="4">
    <location>
        <position position="1"/>
    </location>
</feature>
<feature type="domain" description="MCM AAA-lid" evidence="3">
    <location>
        <begin position="11"/>
        <end position="94"/>
    </location>
</feature>
<dbReference type="GO" id="GO:0017116">
    <property type="term" value="F:single-stranded DNA helicase activity"/>
    <property type="evidence" value="ECO:0007669"/>
    <property type="project" value="TreeGrafter"/>
</dbReference>
<dbReference type="GO" id="GO:0005634">
    <property type="term" value="C:nucleus"/>
    <property type="evidence" value="ECO:0007669"/>
    <property type="project" value="TreeGrafter"/>
</dbReference>
<dbReference type="GO" id="GO:0005524">
    <property type="term" value="F:ATP binding"/>
    <property type="evidence" value="ECO:0007669"/>
    <property type="project" value="InterPro"/>
</dbReference>
<proteinExistence type="inferred from homology"/>
<dbReference type="GO" id="GO:0003697">
    <property type="term" value="F:single-stranded DNA binding"/>
    <property type="evidence" value="ECO:0007669"/>
    <property type="project" value="TreeGrafter"/>
</dbReference>
<dbReference type="EMBL" id="CAJOBD010008385">
    <property type="protein sequence ID" value="CAF4111488.1"/>
    <property type="molecule type" value="Genomic_DNA"/>
</dbReference>
<dbReference type="Gene3D" id="3.40.50.300">
    <property type="entry name" value="P-loop containing nucleotide triphosphate hydrolases"/>
    <property type="match status" value="1"/>
</dbReference>
<evidence type="ECO:0000259" key="3">
    <source>
        <dbReference type="Pfam" id="PF17855"/>
    </source>
</evidence>
<dbReference type="Pfam" id="PF17855">
    <property type="entry name" value="MCM_lid"/>
    <property type="match status" value="1"/>
</dbReference>
<name>A0A819VQM2_9BILA</name>
<organism evidence="4 5">
    <name type="scientific">Rotaria sordida</name>
    <dbReference type="NCBI Taxonomy" id="392033"/>
    <lineage>
        <taxon>Eukaryota</taxon>
        <taxon>Metazoa</taxon>
        <taxon>Spiralia</taxon>
        <taxon>Gnathifera</taxon>
        <taxon>Rotifera</taxon>
        <taxon>Eurotatoria</taxon>
        <taxon>Bdelloidea</taxon>
        <taxon>Philodinida</taxon>
        <taxon>Philodinidae</taxon>
        <taxon>Rotaria</taxon>
    </lineage>
</organism>
<dbReference type="PANTHER" id="PTHR11630">
    <property type="entry name" value="DNA REPLICATION LICENSING FACTOR MCM FAMILY MEMBER"/>
    <property type="match status" value="1"/>
</dbReference>
<keyword evidence="2" id="KW-0235">DNA replication</keyword>
<dbReference type="GO" id="GO:0042555">
    <property type="term" value="C:MCM complex"/>
    <property type="evidence" value="ECO:0007669"/>
    <property type="project" value="TreeGrafter"/>
</dbReference>
<dbReference type="PANTHER" id="PTHR11630:SF66">
    <property type="entry name" value="DNA REPLICATION LICENSING FACTOR MCM4"/>
    <property type="match status" value="1"/>
</dbReference>
<accession>A0A819VQM2</accession>
<evidence type="ECO:0000313" key="5">
    <source>
        <dbReference type="Proteomes" id="UP000663836"/>
    </source>
</evidence>
<dbReference type="Proteomes" id="UP000663836">
    <property type="component" value="Unassembled WGS sequence"/>
</dbReference>
<dbReference type="InterPro" id="IPR041562">
    <property type="entry name" value="MCM_lid"/>
</dbReference>
<dbReference type="AlphaFoldDB" id="A0A819VQM2"/>
<evidence type="ECO:0000256" key="2">
    <source>
        <dbReference type="ARBA" id="ARBA00022705"/>
    </source>
</evidence>
<dbReference type="GO" id="GO:0000727">
    <property type="term" value="P:double-strand break repair via break-induced replication"/>
    <property type="evidence" value="ECO:0007669"/>
    <property type="project" value="TreeGrafter"/>
</dbReference>
<protein>
    <recommendedName>
        <fullName evidence="3">MCM AAA-lid domain-containing protein</fullName>
    </recommendedName>
</protein>
<evidence type="ECO:0000256" key="1">
    <source>
        <dbReference type="ARBA" id="ARBA00008010"/>
    </source>
</evidence>
<evidence type="ECO:0000313" key="4">
    <source>
        <dbReference type="EMBL" id="CAF4111488.1"/>
    </source>
</evidence>
<reference evidence="4" key="1">
    <citation type="submission" date="2021-02" db="EMBL/GenBank/DDBJ databases">
        <authorList>
            <person name="Nowell W R."/>
        </authorList>
    </citation>
    <scope>NUCLEOTIDE SEQUENCE</scope>
</reference>
<dbReference type="GO" id="GO:1902975">
    <property type="term" value="P:mitotic DNA replication initiation"/>
    <property type="evidence" value="ECO:0007669"/>
    <property type="project" value="TreeGrafter"/>
</dbReference>
<gene>
    <name evidence="4" type="ORF">JBS370_LOCUS32218</name>
</gene>
<dbReference type="GO" id="GO:0006271">
    <property type="term" value="P:DNA strand elongation involved in DNA replication"/>
    <property type="evidence" value="ECO:0007669"/>
    <property type="project" value="TreeGrafter"/>
</dbReference>
<dbReference type="SUPFAM" id="SSF52540">
    <property type="entry name" value="P-loop containing nucleoside triphosphate hydrolases"/>
    <property type="match status" value="1"/>
</dbReference>
<sequence>GENAHEAMDTDLLRDYISYARTFVSPQLTGLAGKLLVSLYAEMRKVGSDKEQISAYPRQLESLIRLAEAHAKVQLSDKVEELDVEEAKRLYREALKQSTVDPKTNCVDVAILTTGISASERRLRADLVQKLEYHLEERKSTQSTEAIKKDTLFNEIRQRIHQIGSVYRLPINGKKIREQVNALKISQTNISLEPEVFDELSAKPNSSIIMHQFKSIISNR</sequence>